<dbReference type="GO" id="GO:0005351">
    <property type="term" value="F:carbohydrate:proton symporter activity"/>
    <property type="evidence" value="ECO:0007669"/>
    <property type="project" value="TreeGrafter"/>
</dbReference>
<feature type="domain" description="Major facilitator superfamily (MFS) profile" evidence="9">
    <location>
        <begin position="11"/>
        <end position="467"/>
    </location>
</feature>
<dbReference type="InterPro" id="IPR050360">
    <property type="entry name" value="MFS_Sugar_Transporters"/>
</dbReference>
<dbReference type="PANTHER" id="PTHR48022">
    <property type="entry name" value="PLASTIDIC GLUCOSE TRANSPORTER 4"/>
    <property type="match status" value="1"/>
</dbReference>
<evidence type="ECO:0000259" key="9">
    <source>
        <dbReference type="PROSITE" id="PS50850"/>
    </source>
</evidence>
<dbReference type="OrthoDB" id="5296287at2759"/>
<feature type="transmembrane region" description="Helical" evidence="8">
    <location>
        <begin position="120"/>
        <end position="138"/>
    </location>
</feature>
<protein>
    <submittedName>
        <fullName evidence="10">General substrate transporter</fullName>
    </submittedName>
</protein>
<dbReference type="InterPro" id="IPR003663">
    <property type="entry name" value="Sugar/inositol_transpt"/>
</dbReference>
<dbReference type="PROSITE" id="PS51257">
    <property type="entry name" value="PROKAR_LIPOPROTEIN"/>
    <property type="match status" value="1"/>
</dbReference>
<keyword evidence="11" id="KW-1185">Reference proteome</keyword>
<evidence type="ECO:0000313" key="11">
    <source>
        <dbReference type="Proteomes" id="UP000758603"/>
    </source>
</evidence>
<dbReference type="InterPro" id="IPR036259">
    <property type="entry name" value="MFS_trans_sf"/>
</dbReference>
<feature type="transmembrane region" description="Helical" evidence="8">
    <location>
        <begin position="150"/>
        <end position="170"/>
    </location>
</feature>
<dbReference type="EMBL" id="JAGPXC010000012">
    <property type="protein sequence ID" value="KAH6645087.1"/>
    <property type="molecule type" value="Genomic_DNA"/>
</dbReference>
<dbReference type="AlphaFoldDB" id="A0A9P8RFU3"/>
<dbReference type="Proteomes" id="UP000758603">
    <property type="component" value="Unassembled WGS sequence"/>
</dbReference>
<keyword evidence="5 8" id="KW-1133">Transmembrane helix</keyword>
<name>A0A9P8RFU3_9PEZI</name>
<feature type="transmembrane region" description="Helical" evidence="8">
    <location>
        <begin position="345"/>
        <end position="365"/>
    </location>
</feature>
<evidence type="ECO:0000313" key="10">
    <source>
        <dbReference type="EMBL" id="KAH6645087.1"/>
    </source>
</evidence>
<gene>
    <name evidence="10" type="ORF">BKA67DRAFT_613953</name>
</gene>
<evidence type="ECO:0000256" key="7">
    <source>
        <dbReference type="RuleBase" id="RU003346"/>
    </source>
</evidence>
<feature type="transmembrane region" description="Helical" evidence="8">
    <location>
        <begin position="420"/>
        <end position="439"/>
    </location>
</feature>
<dbReference type="SUPFAM" id="SSF103473">
    <property type="entry name" value="MFS general substrate transporter"/>
    <property type="match status" value="1"/>
</dbReference>
<dbReference type="PANTHER" id="PTHR48022:SF43">
    <property type="entry name" value="QUINATE TRANSPORTER, PUTATIVE (AFU_ORTHOLOGUE AFUA_1G16230)-RELATED"/>
    <property type="match status" value="1"/>
</dbReference>
<reference evidence="10" key="1">
    <citation type="journal article" date="2021" name="Nat. Commun.">
        <title>Genetic determinants of endophytism in the Arabidopsis root mycobiome.</title>
        <authorList>
            <person name="Mesny F."/>
            <person name="Miyauchi S."/>
            <person name="Thiergart T."/>
            <person name="Pickel B."/>
            <person name="Atanasova L."/>
            <person name="Karlsson M."/>
            <person name="Huettel B."/>
            <person name="Barry K.W."/>
            <person name="Haridas S."/>
            <person name="Chen C."/>
            <person name="Bauer D."/>
            <person name="Andreopoulos W."/>
            <person name="Pangilinan J."/>
            <person name="LaButti K."/>
            <person name="Riley R."/>
            <person name="Lipzen A."/>
            <person name="Clum A."/>
            <person name="Drula E."/>
            <person name="Henrissat B."/>
            <person name="Kohler A."/>
            <person name="Grigoriev I.V."/>
            <person name="Martin F.M."/>
            <person name="Hacquard S."/>
        </authorList>
    </citation>
    <scope>NUCLEOTIDE SEQUENCE</scope>
    <source>
        <strain evidence="10">MPI-SDFR-AT-0073</strain>
    </source>
</reference>
<comment type="similarity">
    <text evidence="2 7">Belongs to the major facilitator superfamily. Sugar transporter (TC 2.A.1.1) family.</text>
</comment>
<dbReference type="InterPro" id="IPR005828">
    <property type="entry name" value="MFS_sugar_transport-like"/>
</dbReference>
<evidence type="ECO:0000256" key="5">
    <source>
        <dbReference type="ARBA" id="ARBA00022989"/>
    </source>
</evidence>
<comment type="caution">
    <text evidence="10">The sequence shown here is derived from an EMBL/GenBank/DDBJ whole genome shotgun (WGS) entry which is preliminary data.</text>
</comment>
<dbReference type="Pfam" id="PF00083">
    <property type="entry name" value="Sugar_tr"/>
    <property type="match status" value="1"/>
</dbReference>
<dbReference type="GO" id="GO:0016020">
    <property type="term" value="C:membrane"/>
    <property type="evidence" value="ECO:0007669"/>
    <property type="project" value="UniProtKB-SubCell"/>
</dbReference>
<keyword evidence="3 7" id="KW-0813">Transport</keyword>
<feature type="transmembrane region" description="Helical" evidence="8">
    <location>
        <begin position="182"/>
        <end position="203"/>
    </location>
</feature>
<evidence type="ECO:0000256" key="4">
    <source>
        <dbReference type="ARBA" id="ARBA00022692"/>
    </source>
</evidence>
<evidence type="ECO:0000256" key="3">
    <source>
        <dbReference type="ARBA" id="ARBA00022448"/>
    </source>
</evidence>
<feature type="transmembrane region" description="Helical" evidence="8">
    <location>
        <begin position="377"/>
        <end position="400"/>
    </location>
</feature>
<dbReference type="NCBIfam" id="TIGR00879">
    <property type="entry name" value="SP"/>
    <property type="match status" value="1"/>
</dbReference>
<keyword evidence="6 8" id="KW-0472">Membrane</keyword>
<evidence type="ECO:0000256" key="6">
    <source>
        <dbReference type="ARBA" id="ARBA00023136"/>
    </source>
</evidence>
<organism evidence="10 11">
    <name type="scientific">Truncatella angustata</name>
    <dbReference type="NCBI Taxonomy" id="152316"/>
    <lineage>
        <taxon>Eukaryota</taxon>
        <taxon>Fungi</taxon>
        <taxon>Dikarya</taxon>
        <taxon>Ascomycota</taxon>
        <taxon>Pezizomycotina</taxon>
        <taxon>Sordariomycetes</taxon>
        <taxon>Xylariomycetidae</taxon>
        <taxon>Amphisphaeriales</taxon>
        <taxon>Sporocadaceae</taxon>
        <taxon>Truncatella</taxon>
    </lineage>
</organism>
<dbReference type="RefSeq" id="XP_045951601.1">
    <property type="nucleotide sequence ID" value="XM_046105418.1"/>
</dbReference>
<dbReference type="InterPro" id="IPR020846">
    <property type="entry name" value="MFS_dom"/>
</dbReference>
<feature type="transmembrane region" description="Helical" evidence="8">
    <location>
        <begin position="445"/>
        <end position="463"/>
    </location>
</feature>
<feature type="transmembrane region" description="Helical" evidence="8">
    <location>
        <begin position="276"/>
        <end position="299"/>
    </location>
</feature>
<feature type="transmembrane region" description="Helical" evidence="8">
    <location>
        <begin position="63"/>
        <end position="81"/>
    </location>
</feature>
<accession>A0A9P8RFU3</accession>
<proteinExistence type="inferred from homology"/>
<sequence>MSKYSPYFFITVLVIACGSIPKGYDEGGFSAATKLPSFVADFGLSSKLWVGDAAGLASRKANISSFGVLGAAIGSILAVLVTDRLGRLRAWQICSVIWMSGYLMTIFSSGILGFLLFARIWGGLGAGGLTVVAPLYLTEIAPAKSRGMIVSIYMVFLLTFLMLGFFINYAVNATMPSTREQYRIVISIPLIPVGIALMVSFFLSDTPRWLASQDRTEEALAVLTRLRSVNGKDGELAQEFEDIQLQIRSKEQALAGASIFTIVKEIVTIPTFRKRFLLGTIMQTVAQWSGGNGITYYIVDIFQYAGITGDNSSLITSGAYGAVKLFFTMIFTWGLVDVFGRRKCFIAGLGLQCVTHIYMAIYMAIFKDTENKSASDAAIASVFIYAVGWSIGLCTVQYLYGTEIYPTRIRTVCYATNMMLHWFFQFAVVLVTPTMFVALNIWGAYVFWACVCAVGLVLLWLIAPETKGVPMERMEELFSGHWWMGWKASIDSNVATSVQQKSERFDDEKPASYTVEQKRVV</sequence>
<dbReference type="GeneID" id="70134309"/>
<dbReference type="Gene3D" id="1.20.1250.20">
    <property type="entry name" value="MFS general substrate transporter like domains"/>
    <property type="match status" value="1"/>
</dbReference>
<evidence type="ECO:0000256" key="8">
    <source>
        <dbReference type="SAM" id="Phobius"/>
    </source>
</evidence>
<evidence type="ECO:0000256" key="1">
    <source>
        <dbReference type="ARBA" id="ARBA00004141"/>
    </source>
</evidence>
<feature type="transmembrane region" description="Helical" evidence="8">
    <location>
        <begin position="7"/>
        <end position="24"/>
    </location>
</feature>
<comment type="subcellular location">
    <subcellularLocation>
        <location evidence="1">Membrane</location>
        <topology evidence="1">Multi-pass membrane protein</topology>
    </subcellularLocation>
</comment>
<feature type="transmembrane region" description="Helical" evidence="8">
    <location>
        <begin position="319"/>
        <end position="338"/>
    </location>
</feature>
<keyword evidence="4 8" id="KW-0812">Transmembrane</keyword>
<feature type="transmembrane region" description="Helical" evidence="8">
    <location>
        <begin position="93"/>
        <end position="114"/>
    </location>
</feature>
<evidence type="ECO:0000256" key="2">
    <source>
        <dbReference type="ARBA" id="ARBA00010992"/>
    </source>
</evidence>
<dbReference type="PROSITE" id="PS50850">
    <property type="entry name" value="MFS"/>
    <property type="match status" value="1"/>
</dbReference>
<dbReference type="PRINTS" id="PR00171">
    <property type="entry name" value="SUGRTRNSPORT"/>
</dbReference>